<name>A0A836BUH4_9CHLO</name>
<comment type="caution">
    <text evidence="2">The sequence shown here is derived from an EMBL/GenBank/DDBJ whole genome shotgun (WGS) entry which is preliminary data.</text>
</comment>
<dbReference type="PRINTS" id="PR01217">
    <property type="entry name" value="PRICHEXTENSN"/>
</dbReference>
<dbReference type="SUPFAM" id="SSF50998">
    <property type="entry name" value="Quinoprotein alcohol dehydrogenase-like"/>
    <property type="match status" value="1"/>
</dbReference>
<dbReference type="PANTHER" id="PTHR48184">
    <property type="entry name" value="RICIN B-TYPE LECTIN DOMAIN-CONTAINING PROTEIN"/>
    <property type="match status" value="1"/>
</dbReference>
<proteinExistence type="predicted"/>
<dbReference type="EMBL" id="JAEHOE010000090">
    <property type="protein sequence ID" value="KAG2487914.1"/>
    <property type="molecule type" value="Genomic_DNA"/>
</dbReference>
<dbReference type="InterPro" id="IPR015943">
    <property type="entry name" value="WD40/YVTN_repeat-like_dom_sf"/>
</dbReference>
<dbReference type="Proteomes" id="UP000612055">
    <property type="component" value="Unassembled WGS sequence"/>
</dbReference>
<feature type="region of interest" description="Disordered" evidence="1">
    <location>
        <begin position="392"/>
        <end position="422"/>
    </location>
</feature>
<keyword evidence="3" id="KW-1185">Reference proteome</keyword>
<dbReference type="PANTHER" id="PTHR48184:SF1">
    <property type="entry name" value="MEMBRANE-ASSOCIATED PROTEIN"/>
    <property type="match status" value="1"/>
</dbReference>
<dbReference type="AlphaFoldDB" id="A0A836BUH4"/>
<feature type="region of interest" description="Disordered" evidence="1">
    <location>
        <begin position="562"/>
        <end position="662"/>
    </location>
</feature>
<accession>A0A836BUH4</accession>
<reference evidence="2" key="1">
    <citation type="journal article" date="2020" name="bioRxiv">
        <title>Comparative genomics of Chlamydomonas.</title>
        <authorList>
            <person name="Craig R.J."/>
            <person name="Hasan A.R."/>
            <person name="Ness R.W."/>
            <person name="Keightley P.D."/>
        </authorList>
    </citation>
    <scope>NUCLEOTIDE SEQUENCE</scope>
    <source>
        <strain evidence="2">CCAP 11/70</strain>
    </source>
</reference>
<sequence>MHGLLDQAGLSWASFRRRPDFNSSVTPGVAAGRHLAMALLEAVRAPAAAAGLDTCEWGKVGFRLMGPTLWNLWSNLMGPAPLFTSDEYVLSTALLNASTSALGSENSLKHVLHMLMPTTTLDCMRPGYLALVPDTEQVRNNPLPGWGASGLQLINITSGTWLGTIYSPTVNDMSYHTASSAVPVRVLEADGGRNTHVAFFSALRPNGTMFLHAALFGTSGPVNSSNLGPDFPPGANTTVQQEVVLGFAWVTALGQAGDGLMEPVLFDSLEPGGSLQASDPLGFLALASPRALHVVNASSGELLYSHTFSDRILRPSPASFHVPPVNFRGLVVIPTANASVLAFNLATRTVAWEVPLPHSYIAALQPSRDRLLVRLVKSSSLGSDPYYVITPDGTARSYDPDPASSRTSSPRNDNPNGPFTQDGIQYLLLSPTNASSPPGAPLPSPDRLSLLNAATQERLEAPLRFGLRVPPFPAGLAVDSCRLVIAGAGIEVFANGSADGPLVTSVYIADVASGQLLYSRELPFGAGEDSFVALPYINPSNGAVYVLRNEELWRFDPIPAKPPSSTVSPPPAPPAPPLPPSPPPSPPPRPPSPPPPPTPPLPPAPPTSPPNPPLQPLRPPSPPLPPRPPPRPPLSPFLRLPLRSLPPAPPPPGDGGSAGALLQPPLWGARGWALALGLLALQAALRGVVA</sequence>
<feature type="compositionally biased region" description="Pro residues" evidence="1">
    <location>
        <begin position="568"/>
        <end position="635"/>
    </location>
</feature>
<evidence type="ECO:0000313" key="2">
    <source>
        <dbReference type="EMBL" id="KAG2487914.1"/>
    </source>
</evidence>
<organism evidence="2 3">
    <name type="scientific">Edaphochlamys debaryana</name>
    <dbReference type="NCBI Taxonomy" id="47281"/>
    <lineage>
        <taxon>Eukaryota</taxon>
        <taxon>Viridiplantae</taxon>
        <taxon>Chlorophyta</taxon>
        <taxon>core chlorophytes</taxon>
        <taxon>Chlorophyceae</taxon>
        <taxon>CS clade</taxon>
        <taxon>Chlamydomonadales</taxon>
        <taxon>Chlamydomonadales incertae sedis</taxon>
        <taxon>Edaphochlamys</taxon>
    </lineage>
</organism>
<feature type="compositionally biased region" description="Pro residues" evidence="1">
    <location>
        <begin position="644"/>
        <end position="653"/>
    </location>
</feature>
<protein>
    <submittedName>
        <fullName evidence="2">Uncharacterized protein</fullName>
    </submittedName>
</protein>
<evidence type="ECO:0000313" key="3">
    <source>
        <dbReference type="Proteomes" id="UP000612055"/>
    </source>
</evidence>
<dbReference type="InterPro" id="IPR011047">
    <property type="entry name" value="Quinoprotein_ADH-like_sf"/>
</dbReference>
<gene>
    <name evidence="2" type="ORF">HYH03_013494</name>
</gene>
<dbReference type="Gene3D" id="2.130.10.10">
    <property type="entry name" value="YVTN repeat-like/Quinoprotein amine dehydrogenase"/>
    <property type="match status" value="1"/>
</dbReference>
<evidence type="ECO:0000256" key="1">
    <source>
        <dbReference type="SAM" id="MobiDB-lite"/>
    </source>
</evidence>
<feature type="compositionally biased region" description="Polar residues" evidence="1">
    <location>
        <begin position="404"/>
        <end position="422"/>
    </location>
</feature>
<dbReference type="OrthoDB" id="536488at2759"/>